<dbReference type="Proteomes" id="UP001501083">
    <property type="component" value="Unassembled WGS sequence"/>
</dbReference>
<accession>A0ABP9LES2</accession>
<protein>
    <submittedName>
        <fullName evidence="1">Uncharacterized protein</fullName>
    </submittedName>
</protein>
<evidence type="ECO:0000313" key="2">
    <source>
        <dbReference type="Proteomes" id="UP001501083"/>
    </source>
</evidence>
<sequence>MVGAQCGVDAACALLRGRVEFEQDVDGDHAGVPARPAGIIGVGATRCTRLKPGVARPINCVFRRGTQGLTARSAIPVHGMEAALAIDSPGEG</sequence>
<reference evidence="2" key="1">
    <citation type="journal article" date="2019" name="Int. J. Syst. Evol. Microbiol.">
        <title>The Global Catalogue of Microorganisms (GCM) 10K type strain sequencing project: providing services to taxonomists for standard genome sequencing and annotation.</title>
        <authorList>
            <consortium name="The Broad Institute Genomics Platform"/>
            <consortium name="The Broad Institute Genome Sequencing Center for Infectious Disease"/>
            <person name="Wu L."/>
            <person name="Ma J."/>
        </authorList>
    </citation>
    <scope>NUCLEOTIDE SEQUENCE [LARGE SCALE GENOMIC DNA]</scope>
    <source>
        <strain evidence="2">JCM 19212</strain>
    </source>
</reference>
<gene>
    <name evidence="1" type="ORF">GCM10025759_22370</name>
</gene>
<proteinExistence type="predicted"/>
<name>A0ABP9LES2_9GAMM</name>
<comment type="caution">
    <text evidence="1">The sequence shown here is derived from an EMBL/GenBank/DDBJ whole genome shotgun (WGS) entry which is preliminary data.</text>
</comment>
<organism evidence="1 2">
    <name type="scientific">Lysobacter panacisoli</name>
    <dbReference type="NCBI Taxonomy" id="1255263"/>
    <lineage>
        <taxon>Bacteria</taxon>
        <taxon>Pseudomonadati</taxon>
        <taxon>Pseudomonadota</taxon>
        <taxon>Gammaproteobacteria</taxon>
        <taxon>Lysobacterales</taxon>
        <taxon>Lysobacteraceae</taxon>
        <taxon>Lysobacter</taxon>
    </lineage>
</organism>
<keyword evidence="2" id="KW-1185">Reference proteome</keyword>
<evidence type="ECO:0000313" key="1">
    <source>
        <dbReference type="EMBL" id="GAA5076974.1"/>
    </source>
</evidence>
<dbReference type="EMBL" id="BAABKY010000002">
    <property type="protein sequence ID" value="GAA5076974.1"/>
    <property type="molecule type" value="Genomic_DNA"/>
</dbReference>